<dbReference type="Gene3D" id="3.40.50.12020">
    <property type="entry name" value="Uncharacterised protein family UPF0261, NN domain"/>
    <property type="match status" value="1"/>
</dbReference>
<dbReference type="Gene3D" id="3.40.50.12030">
    <property type="entry name" value="Uncharacterised protein family UPF0261, NC domain"/>
    <property type="match status" value="1"/>
</dbReference>
<protein>
    <submittedName>
        <fullName evidence="10">Uncharacterized protein</fullName>
    </submittedName>
</protein>
<keyword evidence="4" id="KW-0479">Metal-binding</keyword>
<keyword evidence="5" id="KW-0460">Magnesium</keyword>
<evidence type="ECO:0000259" key="7">
    <source>
        <dbReference type="Pfam" id="PF06792"/>
    </source>
</evidence>
<dbReference type="Pfam" id="PF06792">
    <property type="entry name" value="UPF0261"/>
    <property type="match status" value="1"/>
</dbReference>
<feature type="region of interest" description="Disordered" evidence="6">
    <location>
        <begin position="817"/>
        <end position="855"/>
    </location>
</feature>
<sequence>MGEVDSRLINPSLRCDGKSDNEKYSGYDERSSMYPFVNALSMSGGEGDNSYSTNSLLQKRVLSKAKPVLVQNTKGMMINLKFPYYIKVADLGCASGRNTFLTMSEIVNTINVLCQECNQKPPEIDCCLNDLSENDFNTTFKFIPFFNKRIESKGLCFVSGVPGSFYSRLFPRKSLHFVHSSYSLHWLSKVPEGLENNSSSVYITTSSLPSEYEAYLNEFQRDFTTFLKMRSEEMVSNGRMVLTFVGRNTLDDPLYRDCCHFWTLLSKSLGDLLSEGLVSASKVDSFKVPFYDPTKEEVKESIRNEGSFEIDDLEIHGFDLGQSNQDEDNRLHSQRSKAGEKEAKCVRAASEPMLVAHFGDDIIDALFNRGFQSVCETTTMQGETCRVYCVGTVDTKLDELRFLARSVRSNIDAFSNNSSSKVEVVIVDVSASTDHKEIEKVADFAFVTREEVLSCYVGSTKPPVKLPDGRGQAVGIMSKCLENFLRQALEDNSLAGVIGLGGSGGTSLISSAFRSLPIGIPKVIVSTVASGQTEPYVGTSDLVLIPSVVDVCGINSVSRVVFSNAGASFAGMVVRRLEMFKSSVSENGKSTVGITMFGVTTPCVNAVQEILTREGYETLVFHATGVGGRAMESLVKEGFIQGVMDITTTEVADHVVGGVMACDSSRFDIIIEKGIPLVLSVGAVDMVNFGSKDTIPSHFQTRKIHVHNEQVSLMRTTAEENKKFARFIADKLNKSTSKVRVCLPEKGVSALDAPGKPFCDPEASGAIMNELQRLIQTSEDRQVNIYPHHINDPEFAEALVASFLEIYPKDYAQIKPSETASTKTSTGEPDEGHVAKMSSRPERIPYSPKDFPNAKPETLERTQTILGRLRDQIEKGIPIIGGGAGTGISAKFEEAGGIDLIVIYNSGRFRMAGRGSLAGLLPFADANAVVLEMANEVLPVVKAVPVLAGVCATDPFRRMDYFLKQLESIGFVGVQNFPTVGLFDGNFRQNLEETGMGYGLEVKMISEAHKIGLLTTPYAFNPKEGEEMAKAGADIIVAHMGLTTSGNIGAKTAVSVEESVVRVKAIADAARRFNPDIILLCHGGPISGPEEAEFVLKRTQGCVHGFYGASSMERLPVEQAITSTVQKYKSIAIK</sequence>
<organism evidence="10 11">
    <name type="scientific">Arabis nemorensis</name>
    <dbReference type="NCBI Taxonomy" id="586526"/>
    <lineage>
        <taxon>Eukaryota</taxon>
        <taxon>Viridiplantae</taxon>
        <taxon>Streptophyta</taxon>
        <taxon>Embryophyta</taxon>
        <taxon>Tracheophyta</taxon>
        <taxon>Spermatophyta</taxon>
        <taxon>Magnoliopsida</taxon>
        <taxon>eudicotyledons</taxon>
        <taxon>Gunneridae</taxon>
        <taxon>Pentapetalae</taxon>
        <taxon>rosids</taxon>
        <taxon>malvids</taxon>
        <taxon>Brassicales</taxon>
        <taxon>Brassicaceae</taxon>
        <taxon>Arabideae</taxon>
        <taxon>Arabis</taxon>
    </lineage>
</organism>
<dbReference type="GO" id="GO:0032259">
    <property type="term" value="P:methylation"/>
    <property type="evidence" value="ECO:0007669"/>
    <property type="project" value="UniProtKB-KW"/>
</dbReference>
<dbReference type="PANTHER" id="PTHR31862">
    <property type="entry name" value="UPF0261 DOMAIN PROTEIN (AFU_ORTHOLOGUE AFUA_1G10120)"/>
    <property type="match status" value="1"/>
</dbReference>
<feature type="compositionally biased region" description="Basic and acidic residues" evidence="6">
    <location>
        <begin position="830"/>
        <end position="843"/>
    </location>
</feature>
<dbReference type="SUPFAM" id="SSF53335">
    <property type="entry name" value="S-adenosyl-L-methionine-dependent methyltransferases"/>
    <property type="match status" value="1"/>
</dbReference>
<feature type="domain" description="TIM-barrel" evidence="8">
    <location>
        <begin position="865"/>
        <end position="1131"/>
    </location>
</feature>
<dbReference type="Pfam" id="PF03492">
    <property type="entry name" value="Methyltransf_7"/>
    <property type="match status" value="1"/>
</dbReference>
<dbReference type="InterPro" id="IPR029063">
    <property type="entry name" value="SAM-dependent_MTases_sf"/>
</dbReference>
<evidence type="ECO:0000256" key="2">
    <source>
        <dbReference type="ARBA" id="ARBA00022679"/>
    </source>
</evidence>
<dbReference type="SUPFAM" id="SSF53697">
    <property type="entry name" value="SIS domain"/>
    <property type="match status" value="1"/>
</dbReference>
<dbReference type="InterPro" id="IPR046348">
    <property type="entry name" value="SIS_dom_sf"/>
</dbReference>
<dbReference type="Pfam" id="PF23189">
    <property type="entry name" value="UPF0261_C"/>
    <property type="match status" value="1"/>
</dbReference>
<dbReference type="GO" id="GO:1901135">
    <property type="term" value="P:carbohydrate derivative metabolic process"/>
    <property type="evidence" value="ECO:0007669"/>
    <property type="project" value="InterPro"/>
</dbReference>
<dbReference type="InterPro" id="IPR056778">
    <property type="entry name" value="UPF0261_C"/>
</dbReference>
<dbReference type="Pfam" id="PF09370">
    <property type="entry name" value="PEP_hydrolase"/>
    <property type="match status" value="1"/>
</dbReference>
<evidence type="ECO:0000256" key="4">
    <source>
        <dbReference type="ARBA" id="ARBA00022723"/>
    </source>
</evidence>
<evidence type="ECO:0000259" key="8">
    <source>
        <dbReference type="Pfam" id="PF09370"/>
    </source>
</evidence>
<dbReference type="InterPro" id="IPR044122">
    <property type="entry name" value="UPF0261_N"/>
</dbReference>
<dbReference type="AlphaFoldDB" id="A0A565CX80"/>
<dbReference type="SUPFAM" id="SSF51621">
    <property type="entry name" value="Phosphoenolpyruvate/pyruvate domain"/>
    <property type="match status" value="1"/>
</dbReference>
<keyword evidence="11" id="KW-1185">Reference proteome</keyword>
<dbReference type="GO" id="GO:0008168">
    <property type="term" value="F:methyltransferase activity"/>
    <property type="evidence" value="ECO:0007669"/>
    <property type="project" value="UniProtKB-KW"/>
</dbReference>
<feature type="domain" description="UPF0261" evidence="7">
    <location>
        <begin position="386"/>
        <end position="575"/>
    </location>
</feature>
<dbReference type="InterPro" id="IPR005299">
    <property type="entry name" value="MeTrfase_7"/>
</dbReference>
<proteinExistence type="predicted"/>
<keyword evidence="2" id="KW-0808">Transferase</keyword>
<reference evidence="10" key="1">
    <citation type="submission" date="2019-07" db="EMBL/GenBank/DDBJ databases">
        <authorList>
            <person name="Dittberner H."/>
        </authorList>
    </citation>
    <scope>NUCLEOTIDE SEQUENCE [LARGE SCALE GENOMIC DNA]</scope>
</reference>
<evidence type="ECO:0000259" key="9">
    <source>
        <dbReference type="Pfam" id="PF23189"/>
    </source>
</evidence>
<keyword evidence="1" id="KW-0489">Methyltransferase</keyword>
<keyword evidence="3" id="KW-0949">S-adenosyl-L-methionine</keyword>
<name>A0A565CX80_9BRAS</name>
<dbReference type="Gene3D" id="3.40.50.150">
    <property type="entry name" value="Vaccinia Virus protein VP39"/>
    <property type="match status" value="1"/>
</dbReference>
<evidence type="ECO:0000256" key="5">
    <source>
        <dbReference type="ARBA" id="ARBA00022842"/>
    </source>
</evidence>
<dbReference type="InterPro" id="IPR051353">
    <property type="entry name" value="Tobamovirus_resist_UPF0261"/>
</dbReference>
<dbReference type="InterPro" id="IPR042086">
    <property type="entry name" value="MeTrfase_capping"/>
</dbReference>
<evidence type="ECO:0000256" key="1">
    <source>
        <dbReference type="ARBA" id="ARBA00022603"/>
    </source>
</evidence>
<dbReference type="InterPro" id="IPR013785">
    <property type="entry name" value="Aldolase_TIM"/>
</dbReference>
<evidence type="ECO:0000313" key="11">
    <source>
        <dbReference type="Proteomes" id="UP000489600"/>
    </source>
</evidence>
<dbReference type="Proteomes" id="UP000489600">
    <property type="component" value="Unassembled WGS sequence"/>
</dbReference>
<dbReference type="EMBL" id="CABITT030000008">
    <property type="protein sequence ID" value="VVB18339.1"/>
    <property type="molecule type" value="Genomic_DNA"/>
</dbReference>
<dbReference type="InterPro" id="IPR009215">
    <property type="entry name" value="TIM-br_IGPS-like"/>
</dbReference>
<gene>
    <name evidence="10" type="ORF">ANE_LOCUS28783</name>
</gene>
<feature type="compositionally biased region" description="Polar residues" evidence="6">
    <location>
        <begin position="817"/>
        <end position="827"/>
    </location>
</feature>
<dbReference type="OrthoDB" id="10264588at2759"/>
<dbReference type="Gene3D" id="3.20.20.70">
    <property type="entry name" value="Aldolase class I"/>
    <property type="match status" value="1"/>
</dbReference>
<evidence type="ECO:0000313" key="10">
    <source>
        <dbReference type="EMBL" id="VVB18339.1"/>
    </source>
</evidence>
<dbReference type="InterPro" id="IPR015813">
    <property type="entry name" value="Pyrv/PenolPyrv_kinase-like_dom"/>
</dbReference>
<dbReference type="PANTHER" id="PTHR31862:SF1">
    <property type="entry name" value="UPF0261 DOMAIN PROTEIN (AFU_ORTHOLOGUE AFUA_1G10120)"/>
    <property type="match status" value="1"/>
</dbReference>
<feature type="domain" description="UPF0261" evidence="9">
    <location>
        <begin position="589"/>
        <end position="806"/>
    </location>
</feature>
<dbReference type="Gene3D" id="1.10.1200.270">
    <property type="entry name" value="Methyltransferase, alpha-helical capping domain"/>
    <property type="match status" value="1"/>
</dbReference>
<evidence type="ECO:0000256" key="3">
    <source>
        <dbReference type="ARBA" id="ARBA00022691"/>
    </source>
</evidence>
<comment type="caution">
    <text evidence="10">The sequence shown here is derived from an EMBL/GenBank/DDBJ whole genome shotgun (WGS) entry which is preliminary data.</text>
</comment>
<accession>A0A565CX80</accession>
<dbReference type="NCBIfam" id="NF002674">
    <property type="entry name" value="PRK02399.1-2"/>
    <property type="match status" value="1"/>
</dbReference>
<feature type="region of interest" description="Disordered" evidence="6">
    <location>
        <begin position="1"/>
        <end position="21"/>
    </location>
</feature>
<evidence type="ECO:0000256" key="6">
    <source>
        <dbReference type="SAM" id="MobiDB-lite"/>
    </source>
</evidence>
<dbReference type="GO" id="GO:0046872">
    <property type="term" value="F:metal ion binding"/>
    <property type="evidence" value="ECO:0007669"/>
    <property type="project" value="UniProtKB-KW"/>
</dbReference>
<dbReference type="CDD" id="cd15488">
    <property type="entry name" value="Tm-1-like"/>
    <property type="match status" value="1"/>
</dbReference>
<dbReference type="GO" id="GO:0097367">
    <property type="term" value="F:carbohydrate derivative binding"/>
    <property type="evidence" value="ECO:0007669"/>
    <property type="project" value="InterPro"/>
</dbReference>